<feature type="transmembrane region" description="Helical" evidence="2">
    <location>
        <begin position="55"/>
        <end position="82"/>
    </location>
</feature>
<dbReference type="AlphaFoldDB" id="A0AAU9IQB5"/>
<dbReference type="EMBL" id="CAJZBQ010000010">
    <property type="protein sequence ID" value="CAG9313394.1"/>
    <property type="molecule type" value="Genomic_DNA"/>
</dbReference>
<dbReference type="Gene3D" id="3.30.40.10">
    <property type="entry name" value="Zinc/RING finger domain, C3HC4 (zinc finger)"/>
    <property type="match status" value="1"/>
</dbReference>
<dbReference type="GO" id="GO:0010182">
    <property type="term" value="P:sugar mediated signaling pathway"/>
    <property type="evidence" value="ECO:0007669"/>
    <property type="project" value="InterPro"/>
</dbReference>
<accession>A0AAU9IQB5</accession>
<reference evidence="4" key="1">
    <citation type="submission" date="2021-09" db="EMBL/GenBank/DDBJ databases">
        <authorList>
            <consortium name="AG Swart"/>
            <person name="Singh M."/>
            <person name="Singh A."/>
            <person name="Seah K."/>
            <person name="Emmerich C."/>
        </authorList>
    </citation>
    <scope>NUCLEOTIDE SEQUENCE</scope>
    <source>
        <strain evidence="4">ATCC30299</strain>
    </source>
</reference>
<feature type="transmembrane region" description="Helical" evidence="2">
    <location>
        <begin position="102"/>
        <end position="131"/>
    </location>
</feature>
<feature type="transmembrane region" description="Helical" evidence="2">
    <location>
        <begin position="16"/>
        <end position="34"/>
    </location>
</feature>
<feature type="domain" description="RING-type" evidence="3">
    <location>
        <begin position="185"/>
        <end position="226"/>
    </location>
</feature>
<dbReference type="SUPFAM" id="SSF57850">
    <property type="entry name" value="RING/U-box"/>
    <property type="match status" value="1"/>
</dbReference>
<dbReference type="Pfam" id="PF13639">
    <property type="entry name" value="zf-RING_2"/>
    <property type="match status" value="1"/>
</dbReference>
<keyword evidence="1" id="KW-0862">Zinc</keyword>
<dbReference type="GO" id="GO:0008270">
    <property type="term" value="F:zinc ion binding"/>
    <property type="evidence" value="ECO:0007669"/>
    <property type="project" value="UniProtKB-KW"/>
</dbReference>
<dbReference type="Proteomes" id="UP001162131">
    <property type="component" value="Unassembled WGS sequence"/>
</dbReference>
<evidence type="ECO:0000256" key="1">
    <source>
        <dbReference type="PROSITE-ProRule" id="PRU00175"/>
    </source>
</evidence>
<dbReference type="GO" id="GO:0004842">
    <property type="term" value="F:ubiquitin-protein transferase activity"/>
    <property type="evidence" value="ECO:0007669"/>
    <property type="project" value="InterPro"/>
</dbReference>
<dbReference type="InterPro" id="IPR001841">
    <property type="entry name" value="Znf_RING"/>
</dbReference>
<dbReference type="InterPro" id="IPR044793">
    <property type="entry name" value="SIS3"/>
</dbReference>
<organism evidence="4 5">
    <name type="scientific">Blepharisma stoltei</name>
    <dbReference type="NCBI Taxonomy" id="1481888"/>
    <lineage>
        <taxon>Eukaryota</taxon>
        <taxon>Sar</taxon>
        <taxon>Alveolata</taxon>
        <taxon>Ciliophora</taxon>
        <taxon>Postciliodesmatophora</taxon>
        <taxon>Heterotrichea</taxon>
        <taxon>Heterotrichida</taxon>
        <taxon>Blepharismidae</taxon>
        <taxon>Blepharisma</taxon>
    </lineage>
</organism>
<dbReference type="PANTHER" id="PTHR47179:SF1">
    <property type="entry name" value="E3 UBIQUITIN-PROTEIN LIGASE SIS3"/>
    <property type="match status" value="1"/>
</dbReference>
<keyword evidence="1" id="KW-0479">Metal-binding</keyword>
<keyword evidence="1" id="KW-0863">Zinc-finger</keyword>
<dbReference type="PANTHER" id="PTHR47179">
    <property type="entry name" value="E3 UBIQUITIN-PROTEIN LIGASE SIS3"/>
    <property type="match status" value="1"/>
</dbReference>
<keyword evidence="2" id="KW-1133">Transmembrane helix</keyword>
<sequence>MVTWQDFTSCVKPIEIWLLVSCALLALIRFTHILENFAENEPNEPWCFQAFSRSFSLSSIISVGVIYPIFLAWIIIGTFWFAEVQSQAKYVGSECFKNPQEKWYFALWLVVFYSWIIAYTTSIMISILSYLRNRVIEGEYTQLIEQYGNEDAPSFTSSARGLSPGSILKFNVSEINSPERGAFICSVCLEDLQVREKVRIMPCGHRFHLRCIDIWLMRQSNCPNCKRNLRLRSSESALVSL</sequence>
<dbReference type="SMART" id="SM00184">
    <property type="entry name" value="RING"/>
    <property type="match status" value="1"/>
</dbReference>
<name>A0AAU9IQB5_9CILI</name>
<keyword evidence="2" id="KW-0812">Transmembrane</keyword>
<evidence type="ECO:0000256" key="2">
    <source>
        <dbReference type="SAM" id="Phobius"/>
    </source>
</evidence>
<dbReference type="CDD" id="cd16454">
    <property type="entry name" value="RING-H2_PA-TM-RING"/>
    <property type="match status" value="1"/>
</dbReference>
<keyword evidence="5" id="KW-1185">Reference proteome</keyword>
<proteinExistence type="predicted"/>
<keyword evidence="2" id="KW-0472">Membrane</keyword>
<dbReference type="InterPro" id="IPR013083">
    <property type="entry name" value="Znf_RING/FYVE/PHD"/>
</dbReference>
<protein>
    <recommendedName>
        <fullName evidence="3">RING-type domain-containing protein</fullName>
    </recommendedName>
</protein>
<dbReference type="PROSITE" id="PS50089">
    <property type="entry name" value="ZF_RING_2"/>
    <property type="match status" value="1"/>
</dbReference>
<evidence type="ECO:0000259" key="3">
    <source>
        <dbReference type="PROSITE" id="PS50089"/>
    </source>
</evidence>
<gene>
    <name evidence="4" type="ORF">BSTOLATCC_MIC8665</name>
</gene>
<comment type="caution">
    <text evidence="4">The sequence shown here is derived from an EMBL/GenBank/DDBJ whole genome shotgun (WGS) entry which is preliminary data.</text>
</comment>
<evidence type="ECO:0000313" key="5">
    <source>
        <dbReference type="Proteomes" id="UP001162131"/>
    </source>
</evidence>
<evidence type="ECO:0000313" key="4">
    <source>
        <dbReference type="EMBL" id="CAG9313394.1"/>
    </source>
</evidence>